<name>A0ABQ2EAB4_9ACTN</name>
<evidence type="ECO:0000313" key="7">
    <source>
        <dbReference type="Proteomes" id="UP000660265"/>
    </source>
</evidence>
<dbReference type="Proteomes" id="UP000660265">
    <property type="component" value="Unassembled WGS sequence"/>
</dbReference>
<dbReference type="InterPro" id="IPR032808">
    <property type="entry name" value="DoxX"/>
</dbReference>
<dbReference type="Pfam" id="PF13564">
    <property type="entry name" value="DoxX_2"/>
    <property type="match status" value="1"/>
</dbReference>
<organism evidence="6 7">
    <name type="scientific">Streptomyces camponoticapitis</name>
    <dbReference type="NCBI Taxonomy" id="1616125"/>
    <lineage>
        <taxon>Bacteria</taxon>
        <taxon>Bacillati</taxon>
        <taxon>Actinomycetota</taxon>
        <taxon>Actinomycetes</taxon>
        <taxon>Kitasatosporales</taxon>
        <taxon>Streptomycetaceae</taxon>
        <taxon>Streptomyces</taxon>
    </lineage>
</organism>
<feature type="transmembrane region" description="Helical" evidence="5">
    <location>
        <begin position="129"/>
        <end position="145"/>
    </location>
</feature>
<dbReference type="RefSeq" id="WP_189108606.1">
    <property type="nucleotide sequence ID" value="NZ_BMMV01000011.1"/>
</dbReference>
<protein>
    <submittedName>
        <fullName evidence="6">Membrane protein</fullName>
    </submittedName>
</protein>
<reference evidence="7" key="1">
    <citation type="journal article" date="2019" name="Int. J. Syst. Evol. Microbiol.">
        <title>The Global Catalogue of Microorganisms (GCM) 10K type strain sequencing project: providing services to taxonomists for standard genome sequencing and annotation.</title>
        <authorList>
            <consortium name="The Broad Institute Genomics Platform"/>
            <consortium name="The Broad Institute Genome Sequencing Center for Infectious Disease"/>
            <person name="Wu L."/>
            <person name="Ma J."/>
        </authorList>
    </citation>
    <scope>NUCLEOTIDE SEQUENCE [LARGE SCALE GENOMIC DNA]</scope>
    <source>
        <strain evidence="7">CGMCC 4.7275</strain>
    </source>
</reference>
<accession>A0ABQ2EAB4</accession>
<comment type="caution">
    <text evidence="6">The sequence shown here is derived from an EMBL/GenBank/DDBJ whole genome shotgun (WGS) entry which is preliminary data.</text>
</comment>
<feature type="transmembrane region" description="Helical" evidence="5">
    <location>
        <begin position="105"/>
        <end position="123"/>
    </location>
</feature>
<evidence type="ECO:0000256" key="4">
    <source>
        <dbReference type="ARBA" id="ARBA00023136"/>
    </source>
</evidence>
<keyword evidence="4 5" id="KW-0472">Membrane</keyword>
<gene>
    <name evidence="6" type="ORF">GCM10011583_37180</name>
</gene>
<feature type="transmembrane region" description="Helical" evidence="5">
    <location>
        <begin position="80"/>
        <end position="98"/>
    </location>
</feature>
<keyword evidence="3 5" id="KW-1133">Transmembrane helix</keyword>
<proteinExistence type="predicted"/>
<evidence type="ECO:0000256" key="3">
    <source>
        <dbReference type="ARBA" id="ARBA00022989"/>
    </source>
</evidence>
<keyword evidence="7" id="KW-1185">Reference proteome</keyword>
<evidence type="ECO:0000256" key="2">
    <source>
        <dbReference type="ARBA" id="ARBA00022692"/>
    </source>
</evidence>
<evidence type="ECO:0000256" key="1">
    <source>
        <dbReference type="ARBA" id="ARBA00004141"/>
    </source>
</evidence>
<feature type="transmembrane region" description="Helical" evidence="5">
    <location>
        <begin position="40"/>
        <end position="60"/>
    </location>
</feature>
<dbReference type="EMBL" id="BMMV01000011">
    <property type="protein sequence ID" value="GGK02082.1"/>
    <property type="molecule type" value="Genomic_DNA"/>
</dbReference>
<sequence>MSEATTTPAPTASARPVSPSTAAAVSAGTAQAGPSRRTDIAVRTLQIVLALFLAIPSAGPKIIGHSVAAESFDEIGFGDWFMYLTGGLELAGAIALVVPILSGASAIALIGLMIGAFITQVTVFDGQNALTPVILLVLFAVVAWVRRQKTVELAALVRRRV</sequence>
<evidence type="ECO:0000313" key="6">
    <source>
        <dbReference type="EMBL" id="GGK02082.1"/>
    </source>
</evidence>
<evidence type="ECO:0000256" key="5">
    <source>
        <dbReference type="SAM" id="Phobius"/>
    </source>
</evidence>
<comment type="subcellular location">
    <subcellularLocation>
        <location evidence="1">Membrane</location>
        <topology evidence="1">Multi-pass membrane protein</topology>
    </subcellularLocation>
</comment>
<keyword evidence="2 5" id="KW-0812">Transmembrane</keyword>